<evidence type="ECO:0000313" key="5">
    <source>
        <dbReference type="Proteomes" id="UP000525652"/>
    </source>
</evidence>
<protein>
    <submittedName>
        <fullName evidence="4">Potassium transporter TrkA</fullName>
    </submittedName>
</protein>
<dbReference type="Proteomes" id="UP000525652">
    <property type="component" value="Unassembled WGS sequence"/>
</dbReference>
<feature type="domain" description="RCK C-terminal" evidence="3">
    <location>
        <begin position="141"/>
        <end position="227"/>
    </location>
</feature>
<dbReference type="AlphaFoldDB" id="A0A7X1AZ86"/>
<feature type="transmembrane region" description="Helical" evidence="2">
    <location>
        <begin position="95"/>
        <end position="115"/>
    </location>
</feature>
<dbReference type="EMBL" id="JACHVA010000053">
    <property type="protein sequence ID" value="MBC2601575.1"/>
    <property type="molecule type" value="Genomic_DNA"/>
</dbReference>
<evidence type="ECO:0000256" key="1">
    <source>
        <dbReference type="SAM" id="MobiDB-lite"/>
    </source>
</evidence>
<sequence length="255" mass="28445">MVPIITLLFVVGFSMLVTKVATIALTHTGMSRNRARFQARSAFSGAGFTTQESEMVVKHPVRRRIIMILILVGNAGLVTAVSTLILGFVSGGSKLSNVETLLLLFFGLGFLFFLAKSQRLDRLLTPLINRLLDRYTGIRTKDFSSLMNVMEDFEIAEVDVGENEWMKGRTLAELNLDEEGLLALGIIRGDNTYIGVPRGKYEILEDDKLVIYGKTERIAALSERKDPLQGKAEHEEVVAEHEKELEEQDEQAEAK</sequence>
<organism evidence="4 5">
    <name type="scientific">Puniceicoccus vermicola</name>
    <dbReference type="NCBI Taxonomy" id="388746"/>
    <lineage>
        <taxon>Bacteria</taxon>
        <taxon>Pseudomonadati</taxon>
        <taxon>Verrucomicrobiota</taxon>
        <taxon>Opitutia</taxon>
        <taxon>Puniceicoccales</taxon>
        <taxon>Puniceicoccaceae</taxon>
        <taxon>Puniceicoccus</taxon>
    </lineage>
</organism>
<feature type="region of interest" description="Disordered" evidence="1">
    <location>
        <begin position="223"/>
        <end position="255"/>
    </location>
</feature>
<dbReference type="GO" id="GO:0008324">
    <property type="term" value="F:monoatomic cation transmembrane transporter activity"/>
    <property type="evidence" value="ECO:0007669"/>
    <property type="project" value="InterPro"/>
</dbReference>
<reference evidence="4 5" key="1">
    <citation type="submission" date="2020-07" db="EMBL/GenBank/DDBJ databases">
        <authorList>
            <person name="Feng X."/>
        </authorList>
    </citation>
    <scope>NUCLEOTIDE SEQUENCE [LARGE SCALE GENOMIC DNA]</scope>
    <source>
        <strain evidence="4 5">JCM14086</strain>
    </source>
</reference>
<feature type="transmembrane region" description="Helical" evidence="2">
    <location>
        <begin position="6"/>
        <end position="26"/>
    </location>
</feature>
<keyword evidence="2" id="KW-0472">Membrane</keyword>
<keyword evidence="2" id="KW-1133">Transmembrane helix</keyword>
<keyword evidence="2" id="KW-0812">Transmembrane</keyword>
<feature type="compositionally biased region" description="Basic and acidic residues" evidence="1">
    <location>
        <begin position="223"/>
        <end position="244"/>
    </location>
</feature>
<proteinExistence type="predicted"/>
<dbReference type="RefSeq" id="WP_185692294.1">
    <property type="nucleotide sequence ID" value="NZ_JACHVA010000053.1"/>
</dbReference>
<dbReference type="SUPFAM" id="SSF116726">
    <property type="entry name" value="TrkA C-terminal domain-like"/>
    <property type="match status" value="1"/>
</dbReference>
<evidence type="ECO:0000259" key="3">
    <source>
        <dbReference type="PROSITE" id="PS51202"/>
    </source>
</evidence>
<dbReference type="Gene3D" id="3.30.70.1450">
    <property type="entry name" value="Regulator of K+ conductance, C-terminal domain"/>
    <property type="match status" value="1"/>
</dbReference>
<accession>A0A7X1AZ86</accession>
<evidence type="ECO:0000313" key="4">
    <source>
        <dbReference type="EMBL" id="MBC2601575.1"/>
    </source>
</evidence>
<dbReference type="InterPro" id="IPR006037">
    <property type="entry name" value="RCK_C"/>
</dbReference>
<evidence type="ECO:0000256" key="2">
    <source>
        <dbReference type="SAM" id="Phobius"/>
    </source>
</evidence>
<name>A0A7X1AZ86_9BACT</name>
<feature type="transmembrane region" description="Helical" evidence="2">
    <location>
        <begin position="65"/>
        <end position="89"/>
    </location>
</feature>
<comment type="caution">
    <text evidence="4">The sequence shown here is derived from an EMBL/GenBank/DDBJ whole genome shotgun (WGS) entry which is preliminary data.</text>
</comment>
<dbReference type="InterPro" id="IPR036721">
    <property type="entry name" value="RCK_C_sf"/>
</dbReference>
<gene>
    <name evidence="4" type="ORF">H5P30_07270</name>
</gene>
<dbReference type="Pfam" id="PF02080">
    <property type="entry name" value="TrkA_C"/>
    <property type="match status" value="1"/>
</dbReference>
<dbReference type="PROSITE" id="PS51202">
    <property type="entry name" value="RCK_C"/>
    <property type="match status" value="1"/>
</dbReference>
<keyword evidence="5" id="KW-1185">Reference proteome</keyword>
<feature type="compositionally biased region" description="Acidic residues" evidence="1">
    <location>
        <begin position="245"/>
        <end position="255"/>
    </location>
</feature>
<dbReference type="GO" id="GO:0006813">
    <property type="term" value="P:potassium ion transport"/>
    <property type="evidence" value="ECO:0007669"/>
    <property type="project" value="InterPro"/>
</dbReference>